<evidence type="ECO:0000256" key="1">
    <source>
        <dbReference type="SAM" id="Phobius"/>
    </source>
</evidence>
<accession>A0ABV2K1M2</accession>
<gene>
    <name evidence="2" type="ORF">ABIC55_000053</name>
</gene>
<name>A0ABV2K1M2_SPOPS</name>
<protein>
    <submittedName>
        <fullName evidence="2">Uncharacterized protein</fullName>
    </submittedName>
</protein>
<organism evidence="2 3">
    <name type="scientific">Sporosarcina psychrophila</name>
    <name type="common">Bacillus psychrophilus</name>
    <dbReference type="NCBI Taxonomy" id="1476"/>
    <lineage>
        <taxon>Bacteria</taxon>
        <taxon>Bacillati</taxon>
        <taxon>Bacillota</taxon>
        <taxon>Bacilli</taxon>
        <taxon>Bacillales</taxon>
        <taxon>Caryophanaceae</taxon>
        <taxon>Sporosarcina</taxon>
    </lineage>
</organism>
<proteinExistence type="predicted"/>
<dbReference type="EMBL" id="JBEPME010000001">
    <property type="protein sequence ID" value="MET3654969.1"/>
    <property type="molecule type" value="Genomic_DNA"/>
</dbReference>
<sequence>MKKYLIFIISFAALYTLFQLSSGAILTALYKPDIFLMQSTSNQEAIYGGSSTIPLLFILLSSTIAYFLSQKLGRTSKASDELANP</sequence>
<keyword evidence="3" id="KW-1185">Reference proteome</keyword>
<feature type="transmembrane region" description="Helical" evidence="1">
    <location>
        <begin position="47"/>
        <end position="68"/>
    </location>
</feature>
<dbReference type="RefSeq" id="WP_340741087.1">
    <property type="nucleotide sequence ID" value="NZ_CP185279.1"/>
</dbReference>
<evidence type="ECO:0000313" key="2">
    <source>
        <dbReference type="EMBL" id="MET3654969.1"/>
    </source>
</evidence>
<comment type="caution">
    <text evidence="2">The sequence shown here is derived from an EMBL/GenBank/DDBJ whole genome shotgun (WGS) entry which is preliminary data.</text>
</comment>
<keyword evidence="1" id="KW-0472">Membrane</keyword>
<keyword evidence="1" id="KW-1133">Transmembrane helix</keyword>
<evidence type="ECO:0000313" key="3">
    <source>
        <dbReference type="Proteomes" id="UP001549104"/>
    </source>
</evidence>
<reference evidence="2 3" key="1">
    <citation type="submission" date="2024-06" db="EMBL/GenBank/DDBJ databases">
        <title>Sorghum-associated microbial communities from plants grown in Nebraska, USA.</title>
        <authorList>
            <person name="Schachtman D."/>
        </authorList>
    </citation>
    <scope>NUCLEOTIDE SEQUENCE [LARGE SCALE GENOMIC DNA]</scope>
    <source>
        <strain evidence="2 3">1288</strain>
    </source>
</reference>
<dbReference type="Proteomes" id="UP001549104">
    <property type="component" value="Unassembled WGS sequence"/>
</dbReference>
<keyword evidence="1" id="KW-0812">Transmembrane</keyword>